<dbReference type="Gene3D" id="3.40.50.1580">
    <property type="entry name" value="Nucleoside phosphorylase domain"/>
    <property type="match status" value="1"/>
</dbReference>
<dbReference type="GO" id="GO:0032259">
    <property type="term" value="P:methylation"/>
    <property type="evidence" value="ECO:0007669"/>
    <property type="project" value="UniProtKB-KW"/>
</dbReference>
<dbReference type="AlphaFoldDB" id="A0A498S9Y7"/>
<dbReference type="OrthoDB" id="1577640at2759"/>
<dbReference type="InterPro" id="IPR055121">
    <property type="entry name" value="HTH_69"/>
</dbReference>
<keyword evidence="2 4" id="KW-0808">Transferase</keyword>
<evidence type="ECO:0000256" key="1">
    <source>
        <dbReference type="ARBA" id="ARBA00022603"/>
    </source>
</evidence>
<evidence type="ECO:0000259" key="5">
    <source>
        <dbReference type="PROSITE" id="PS51685"/>
    </source>
</evidence>
<evidence type="ECO:0000313" key="7">
    <source>
        <dbReference type="Proteomes" id="UP000276991"/>
    </source>
</evidence>
<proteinExistence type="inferred from homology"/>
<protein>
    <recommendedName>
        <fullName evidence="5">SAM-dependent methyltransferase Erg6/SMT-type domain-containing protein</fullName>
    </recommendedName>
</protein>
<name>A0A498S9Y7_ACAVI</name>
<dbReference type="InterPro" id="IPR035994">
    <property type="entry name" value="Nucleoside_phosphorylase_sf"/>
</dbReference>
<evidence type="ECO:0000256" key="4">
    <source>
        <dbReference type="PROSITE-ProRule" id="PRU01022"/>
    </source>
</evidence>
<gene>
    <name evidence="6" type="ORF">NAV_LOCUS1516</name>
</gene>
<evidence type="ECO:0000256" key="3">
    <source>
        <dbReference type="ARBA" id="ARBA00022691"/>
    </source>
</evidence>
<reference evidence="6 7" key="1">
    <citation type="submission" date="2018-08" db="EMBL/GenBank/DDBJ databases">
        <authorList>
            <person name="Laetsch R D."/>
            <person name="Stevens L."/>
            <person name="Kumar S."/>
            <person name="Blaxter L. M."/>
        </authorList>
    </citation>
    <scope>NUCLEOTIDE SEQUENCE [LARGE SCALE GENOMIC DNA]</scope>
</reference>
<dbReference type="InterPro" id="IPR029063">
    <property type="entry name" value="SAM-dependent_MTases_sf"/>
</dbReference>
<keyword evidence="1 4" id="KW-0489">Methyltransferase</keyword>
<comment type="similarity">
    <text evidence="4">Belongs to the class I-like SAM-binding methyltransferase superfamily. Erg6/SMT family.</text>
</comment>
<dbReference type="Pfam" id="PF22979">
    <property type="entry name" value="HTH_69"/>
    <property type="match status" value="1"/>
</dbReference>
<dbReference type="PROSITE" id="PS51685">
    <property type="entry name" value="SAM_MT_ERG6_SMT"/>
    <property type="match status" value="1"/>
</dbReference>
<keyword evidence="7" id="KW-1185">Reference proteome</keyword>
<organism evidence="6 7">
    <name type="scientific">Acanthocheilonema viteae</name>
    <name type="common">Filarial nematode worm</name>
    <name type="synonym">Dipetalonema viteae</name>
    <dbReference type="NCBI Taxonomy" id="6277"/>
    <lineage>
        <taxon>Eukaryota</taxon>
        <taxon>Metazoa</taxon>
        <taxon>Ecdysozoa</taxon>
        <taxon>Nematoda</taxon>
        <taxon>Chromadorea</taxon>
        <taxon>Rhabditida</taxon>
        <taxon>Spirurina</taxon>
        <taxon>Spiruromorpha</taxon>
        <taxon>Filarioidea</taxon>
        <taxon>Onchocercidae</taxon>
        <taxon>Acanthocheilonema</taxon>
    </lineage>
</organism>
<dbReference type="GO" id="GO:0009116">
    <property type="term" value="P:nucleoside metabolic process"/>
    <property type="evidence" value="ECO:0007669"/>
    <property type="project" value="InterPro"/>
</dbReference>
<evidence type="ECO:0000256" key="2">
    <source>
        <dbReference type="ARBA" id="ARBA00022679"/>
    </source>
</evidence>
<evidence type="ECO:0000313" key="6">
    <source>
        <dbReference type="EMBL" id="VBB26686.1"/>
    </source>
</evidence>
<dbReference type="GO" id="GO:0008757">
    <property type="term" value="F:S-adenosylmethionine-dependent methyltransferase activity"/>
    <property type="evidence" value="ECO:0007669"/>
    <property type="project" value="InterPro"/>
</dbReference>
<dbReference type="PANTHER" id="PTHR47705">
    <property type="entry name" value="AGAP000321-PA"/>
    <property type="match status" value="1"/>
</dbReference>
<keyword evidence="3 4" id="KW-0949">S-adenosyl-L-methionine</keyword>
<dbReference type="SUPFAM" id="SSF53335">
    <property type="entry name" value="S-adenosyl-L-methionine-dependent methyltransferases"/>
    <property type="match status" value="1"/>
</dbReference>
<dbReference type="Pfam" id="PF08241">
    <property type="entry name" value="Methyltransf_11"/>
    <property type="match status" value="1"/>
</dbReference>
<dbReference type="EMBL" id="UPTC01000133">
    <property type="protein sequence ID" value="VBB26686.1"/>
    <property type="molecule type" value="Genomic_DNA"/>
</dbReference>
<accession>A0A498S9Y7</accession>
<dbReference type="CDD" id="cd02440">
    <property type="entry name" value="AdoMet_MTases"/>
    <property type="match status" value="1"/>
</dbReference>
<dbReference type="InterPro" id="IPR030384">
    <property type="entry name" value="MeTrfase_SMT"/>
</dbReference>
<dbReference type="STRING" id="6277.A0A498S9Y7"/>
<dbReference type="InterPro" id="IPR013216">
    <property type="entry name" value="Methyltransf_11"/>
</dbReference>
<dbReference type="PANTHER" id="PTHR47705:SF1">
    <property type="entry name" value="PNP_UDP_1 DOMAIN-CONTAINING PROTEIN"/>
    <property type="match status" value="1"/>
</dbReference>
<dbReference type="Proteomes" id="UP000276991">
    <property type="component" value="Unassembled WGS sequence"/>
</dbReference>
<sequence length="940" mass="105342">MHLGPIRVDYTDRYLTKASESSFFGSRWRLFGKMVATKVPHYGGLVVLSPLVQSPEHNVVLISRNIDVEYDQILHVAGGEHTGIVINKLTDGKPNLKCDVALNFSVWLRNADMKKQENRCFRFRFFEDIENADKHAVAQQFFRDLVSIFPRDYVTFLKRILKLMQNGYVALREIEIDMQFAKENETYQMPDPKQYDSGSEVENVTIAHVQEVLEHAYPNGLSVHIIAESLRCTNKEVDGFLHELEALGIVQKLQNEWIRVSAADKIELSRTQSSFSLRDHPTVAILTCLFAEKQSIDAIIDNSTTVHRYRSGGDSNIYTLGWIGKHRVVATKLAVIGVYFVYSIESVDIVILDDPTAHYSSGKDINYHCGKGLRPLVCDKFSKNCDSREATTSAGSITTRLLGNFQHVEHVFIVGVGGGVAHYTDATRHVRLGDVVVSGPDPNSYVFAHAYTVDRATEHVNGFLVRNWNPQDAIITHIAKNMDEKMIAEWNSITKTTIDHLDAANGDMSFSRPPPQADLLAVPVGSGQVVVIPHPNSERVNSVVHVGSIGAMVSYKKQTFTNEEQVGEDTSGATAQLRDKFATNHNLRAVDAGFDSVIAAINGSRIDSWALIRGIADYQHGQSRASRMWQEIFAEEHDRLYREAKAKSDYSLVTMHYYSVMSVIIDEYFSGSFHFAPPRREQQSLTDALKELHERIGHCLKLTKGKKCVDIGCGIGGVMHDLAITGADLTGVTIVGNEVVIGNERFRNEGLDNCCIVQGNCCCLPLMDSHYDCAYAVYALKYLEDLKPALQEINRILRPGGFFLVYDLLKTDKYHSSSEEHKTIIKNLEYACGMPPLHTKEETISAAKFCGLELIENIDLDRETGNPYYFCFSHSPLFMWLINSSLIDWIISIAQTLHIMPRGFLRFKRIFLAGTVNSIVNAGKLGILSGSEVLLFQKIK</sequence>
<feature type="domain" description="SAM-dependent methyltransferase Erg6/SMT-type" evidence="5">
    <location>
        <begin position="657"/>
        <end position="939"/>
    </location>
</feature>
<dbReference type="Gene3D" id="3.40.50.150">
    <property type="entry name" value="Vaccinia Virus protein VP39"/>
    <property type="match status" value="1"/>
</dbReference>